<comment type="caution">
    <text evidence="1">The sequence shown here is derived from an EMBL/GenBank/DDBJ whole genome shotgun (WGS) entry which is preliminary data.</text>
</comment>
<proteinExistence type="predicted"/>
<organism evidence="1 2">
    <name type="scientific">Clostridium thailandense</name>
    <dbReference type="NCBI Taxonomy" id="2794346"/>
    <lineage>
        <taxon>Bacteria</taxon>
        <taxon>Bacillati</taxon>
        <taxon>Bacillota</taxon>
        <taxon>Clostridia</taxon>
        <taxon>Eubacteriales</taxon>
        <taxon>Clostridiaceae</taxon>
        <taxon>Clostridium</taxon>
    </lineage>
</organism>
<evidence type="ECO:0000313" key="2">
    <source>
        <dbReference type="Proteomes" id="UP000694308"/>
    </source>
</evidence>
<gene>
    <name evidence="1" type="ORF">I6U48_03930</name>
</gene>
<dbReference type="Proteomes" id="UP000694308">
    <property type="component" value="Unassembled WGS sequence"/>
</dbReference>
<sequence>MTTLGKYKIVTKTVPFIGIEDFHKPIVEGTVKDESGIESAEEKAFDEMDKIIEKMSD</sequence>
<dbReference type="RefSeq" id="WP_218319101.1">
    <property type="nucleotide sequence ID" value="NZ_JAEEGC010000018.1"/>
</dbReference>
<name>A0A949TRN4_9CLOT</name>
<dbReference type="EMBL" id="JAEEGC010000018">
    <property type="protein sequence ID" value="MBV7272066.1"/>
    <property type="molecule type" value="Genomic_DNA"/>
</dbReference>
<dbReference type="AlphaFoldDB" id="A0A949TRN4"/>
<reference evidence="1" key="1">
    <citation type="submission" date="2020-12" db="EMBL/GenBank/DDBJ databases">
        <title>Clostridium thailandense sp. nov., a novel acetogenic bacterium isolated from peat land soil in Thailand.</title>
        <authorList>
            <person name="Chaikitkaew S."/>
            <person name="Birkeland N.K."/>
        </authorList>
    </citation>
    <scope>NUCLEOTIDE SEQUENCE</scope>
    <source>
        <strain evidence="1">PL3</strain>
    </source>
</reference>
<evidence type="ECO:0000313" key="1">
    <source>
        <dbReference type="EMBL" id="MBV7272066.1"/>
    </source>
</evidence>
<protein>
    <submittedName>
        <fullName evidence="1">Uncharacterized protein</fullName>
    </submittedName>
</protein>
<accession>A0A949TRN4</accession>
<keyword evidence="2" id="KW-1185">Reference proteome</keyword>